<evidence type="ECO:0000313" key="2">
    <source>
        <dbReference type="Proteomes" id="UP000635726"/>
    </source>
</evidence>
<accession>A0A917UW95</accession>
<dbReference type="AlphaFoldDB" id="A0A917UW95"/>
<protein>
    <submittedName>
        <fullName evidence="1">Uncharacterized protein</fullName>
    </submittedName>
</protein>
<dbReference type="RefSeq" id="WP_188964838.1">
    <property type="nucleotide sequence ID" value="NZ_BMOE01000026.1"/>
</dbReference>
<evidence type="ECO:0000313" key="1">
    <source>
        <dbReference type="EMBL" id="GGJ89934.1"/>
    </source>
</evidence>
<reference evidence="1" key="2">
    <citation type="submission" date="2020-09" db="EMBL/GenBank/DDBJ databases">
        <authorList>
            <person name="Sun Q."/>
            <person name="Ohkuma M."/>
        </authorList>
    </citation>
    <scope>NUCLEOTIDE SEQUENCE</scope>
    <source>
        <strain evidence="1">JCM 14371</strain>
    </source>
</reference>
<proteinExistence type="predicted"/>
<sequence length="87" mass="9552">MTAPHAHDAAYRAGLQRHAHVLYPEDPAEFRATWTAAGTAAWIQEVVRALSDRELASLAEGLRGTFLHAPGRVMDLWALARYTAGLQ</sequence>
<keyword evidence="2" id="KW-1185">Reference proteome</keyword>
<name>A0A917UW95_9DEIO</name>
<comment type="caution">
    <text evidence="1">The sequence shown here is derived from an EMBL/GenBank/DDBJ whole genome shotgun (WGS) entry which is preliminary data.</text>
</comment>
<organism evidence="1 2">
    <name type="scientific">Deinococcus aquiradiocola</name>
    <dbReference type="NCBI Taxonomy" id="393059"/>
    <lineage>
        <taxon>Bacteria</taxon>
        <taxon>Thermotogati</taxon>
        <taxon>Deinococcota</taxon>
        <taxon>Deinococci</taxon>
        <taxon>Deinococcales</taxon>
        <taxon>Deinococcaceae</taxon>
        <taxon>Deinococcus</taxon>
    </lineage>
</organism>
<dbReference type="Proteomes" id="UP000635726">
    <property type="component" value="Unassembled WGS sequence"/>
</dbReference>
<reference evidence="1" key="1">
    <citation type="journal article" date="2014" name="Int. J. Syst. Evol. Microbiol.">
        <title>Complete genome sequence of Corynebacterium casei LMG S-19264T (=DSM 44701T), isolated from a smear-ripened cheese.</title>
        <authorList>
            <consortium name="US DOE Joint Genome Institute (JGI-PGF)"/>
            <person name="Walter F."/>
            <person name="Albersmeier A."/>
            <person name="Kalinowski J."/>
            <person name="Ruckert C."/>
        </authorList>
    </citation>
    <scope>NUCLEOTIDE SEQUENCE</scope>
    <source>
        <strain evidence="1">JCM 14371</strain>
    </source>
</reference>
<gene>
    <name evidence="1" type="ORF">GCM10008939_37370</name>
</gene>
<dbReference type="EMBL" id="BMOE01000026">
    <property type="protein sequence ID" value="GGJ89934.1"/>
    <property type="molecule type" value="Genomic_DNA"/>
</dbReference>